<evidence type="ECO:0000313" key="2">
    <source>
        <dbReference type="EMBL" id="KAH7047317.1"/>
    </source>
</evidence>
<accession>A0ABQ8G7C5</accession>
<dbReference type="EMBL" id="JAGTJR010000016">
    <property type="protein sequence ID" value="KAH7047317.1"/>
    <property type="molecule type" value="Genomic_DNA"/>
</dbReference>
<feature type="compositionally biased region" description="Basic residues" evidence="1">
    <location>
        <begin position="1"/>
        <end position="14"/>
    </location>
</feature>
<evidence type="ECO:0000256" key="1">
    <source>
        <dbReference type="SAM" id="MobiDB-lite"/>
    </source>
</evidence>
<sequence length="183" mass="19859">MATHKHSFLLKRSRSAASPSPALNLHPSTYTQPFLQRKSASQHQKKKKKMKISLLTFAAVLAPLSAATCVKLKADVAPLPPSTTFFEWARCICRNELKGTAGATQAAGTGGVTYHVFICNGVSQDWAKQYPNGKFYHAVLSVGGSNREYRFRSIVRPSDVCPISAYTSPNDLTQGPVDTGSLC</sequence>
<feature type="region of interest" description="Disordered" evidence="1">
    <location>
        <begin position="1"/>
        <end position="28"/>
    </location>
</feature>
<gene>
    <name evidence="2" type="ORF">B0J12DRAFT_666336</name>
</gene>
<proteinExistence type="predicted"/>
<organism evidence="2 3">
    <name type="scientific">Macrophomina phaseolina</name>
    <dbReference type="NCBI Taxonomy" id="35725"/>
    <lineage>
        <taxon>Eukaryota</taxon>
        <taxon>Fungi</taxon>
        <taxon>Dikarya</taxon>
        <taxon>Ascomycota</taxon>
        <taxon>Pezizomycotina</taxon>
        <taxon>Dothideomycetes</taxon>
        <taxon>Dothideomycetes incertae sedis</taxon>
        <taxon>Botryosphaeriales</taxon>
        <taxon>Botryosphaeriaceae</taxon>
        <taxon>Macrophomina</taxon>
    </lineage>
</organism>
<comment type="caution">
    <text evidence="2">The sequence shown here is derived from an EMBL/GenBank/DDBJ whole genome shotgun (WGS) entry which is preliminary data.</text>
</comment>
<name>A0ABQ8G7C5_9PEZI</name>
<reference evidence="2 3" key="1">
    <citation type="journal article" date="2021" name="Nat. Commun.">
        <title>Genetic determinants of endophytism in the Arabidopsis root mycobiome.</title>
        <authorList>
            <person name="Mesny F."/>
            <person name="Miyauchi S."/>
            <person name="Thiergart T."/>
            <person name="Pickel B."/>
            <person name="Atanasova L."/>
            <person name="Karlsson M."/>
            <person name="Huettel B."/>
            <person name="Barry K.W."/>
            <person name="Haridas S."/>
            <person name="Chen C."/>
            <person name="Bauer D."/>
            <person name="Andreopoulos W."/>
            <person name="Pangilinan J."/>
            <person name="LaButti K."/>
            <person name="Riley R."/>
            <person name="Lipzen A."/>
            <person name="Clum A."/>
            <person name="Drula E."/>
            <person name="Henrissat B."/>
            <person name="Kohler A."/>
            <person name="Grigoriev I.V."/>
            <person name="Martin F.M."/>
            <person name="Hacquard S."/>
        </authorList>
    </citation>
    <scope>NUCLEOTIDE SEQUENCE [LARGE SCALE GENOMIC DNA]</scope>
    <source>
        <strain evidence="2 3">MPI-SDFR-AT-0080</strain>
    </source>
</reference>
<keyword evidence="3" id="KW-1185">Reference proteome</keyword>
<dbReference type="Proteomes" id="UP000774617">
    <property type="component" value="Unassembled WGS sequence"/>
</dbReference>
<evidence type="ECO:0000313" key="3">
    <source>
        <dbReference type="Proteomes" id="UP000774617"/>
    </source>
</evidence>
<protein>
    <submittedName>
        <fullName evidence="2">Uncharacterized protein</fullName>
    </submittedName>
</protein>